<proteinExistence type="predicted"/>
<reference evidence="1 3" key="1">
    <citation type="journal article" date="2008" name="Science">
        <title>The Physcomitrella genome reveals evolutionary insights into the conquest of land by plants.</title>
        <authorList>
            <person name="Rensing S."/>
            <person name="Lang D."/>
            <person name="Zimmer A."/>
            <person name="Terry A."/>
            <person name="Salamov A."/>
            <person name="Shapiro H."/>
            <person name="Nishiyama T."/>
            <person name="Perroud P.-F."/>
            <person name="Lindquist E."/>
            <person name="Kamisugi Y."/>
            <person name="Tanahashi T."/>
            <person name="Sakakibara K."/>
            <person name="Fujita T."/>
            <person name="Oishi K."/>
            <person name="Shin-I T."/>
            <person name="Kuroki Y."/>
            <person name="Toyoda A."/>
            <person name="Suzuki Y."/>
            <person name="Hashimoto A."/>
            <person name="Yamaguchi K."/>
            <person name="Sugano A."/>
            <person name="Kohara Y."/>
            <person name="Fujiyama A."/>
            <person name="Anterola A."/>
            <person name="Aoki S."/>
            <person name="Ashton N."/>
            <person name="Barbazuk W.B."/>
            <person name="Barker E."/>
            <person name="Bennetzen J."/>
            <person name="Bezanilla M."/>
            <person name="Blankenship R."/>
            <person name="Cho S.H."/>
            <person name="Dutcher S."/>
            <person name="Estelle M."/>
            <person name="Fawcett J.A."/>
            <person name="Gundlach H."/>
            <person name="Hanada K."/>
            <person name="Heyl A."/>
            <person name="Hicks K.A."/>
            <person name="Hugh J."/>
            <person name="Lohr M."/>
            <person name="Mayer K."/>
            <person name="Melkozernov A."/>
            <person name="Murata T."/>
            <person name="Nelson D."/>
            <person name="Pils B."/>
            <person name="Prigge M."/>
            <person name="Reiss B."/>
            <person name="Renner T."/>
            <person name="Rombauts S."/>
            <person name="Rushton P."/>
            <person name="Sanderfoot A."/>
            <person name="Schween G."/>
            <person name="Shiu S.-H."/>
            <person name="Stueber K."/>
            <person name="Theodoulou F.L."/>
            <person name="Tu H."/>
            <person name="Van de Peer Y."/>
            <person name="Verrier P.J."/>
            <person name="Waters E."/>
            <person name="Wood A."/>
            <person name="Yang L."/>
            <person name="Cove D."/>
            <person name="Cuming A."/>
            <person name="Hasebe M."/>
            <person name="Lucas S."/>
            <person name="Mishler D.B."/>
            <person name="Reski R."/>
            <person name="Grigoriev I."/>
            <person name="Quatrano R.S."/>
            <person name="Boore J.L."/>
        </authorList>
    </citation>
    <scope>NUCLEOTIDE SEQUENCE [LARGE SCALE GENOMIC DNA]</scope>
    <source>
        <strain evidence="2 3">cv. Gransden 2004</strain>
    </source>
</reference>
<keyword evidence="3" id="KW-1185">Reference proteome</keyword>
<organism evidence="1">
    <name type="scientific">Physcomitrium patens</name>
    <name type="common">Spreading-leaved earth moss</name>
    <name type="synonym">Physcomitrella patens</name>
    <dbReference type="NCBI Taxonomy" id="3218"/>
    <lineage>
        <taxon>Eukaryota</taxon>
        <taxon>Viridiplantae</taxon>
        <taxon>Streptophyta</taxon>
        <taxon>Embryophyta</taxon>
        <taxon>Bryophyta</taxon>
        <taxon>Bryophytina</taxon>
        <taxon>Bryopsida</taxon>
        <taxon>Funariidae</taxon>
        <taxon>Funariales</taxon>
        <taxon>Funariaceae</taxon>
        <taxon>Physcomitrium</taxon>
    </lineage>
</organism>
<accession>A0A2K1JGR5</accession>
<reference evidence="2" key="3">
    <citation type="submission" date="2020-12" db="UniProtKB">
        <authorList>
            <consortium name="EnsemblPlants"/>
        </authorList>
    </citation>
    <scope>IDENTIFICATION</scope>
</reference>
<evidence type="ECO:0000313" key="1">
    <source>
        <dbReference type="EMBL" id="PNR40753.1"/>
    </source>
</evidence>
<dbReference type="AlphaFoldDB" id="A0A2K1JGR5"/>
<dbReference type="RefSeq" id="XP_024393762.1">
    <property type="nucleotide sequence ID" value="XM_024537994.2"/>
</dbReference>
<dbReference type="Gramene" id="Pp3c14_7400V3.2">
    <property type="protein sequence ID" value="Pp3c14_7400V3.2"/>
    <property type="gene ID" value="Pp3c14_7400"/>
</dbReference>
<dbReference type="EMBL" id="ABEU02000014">
    <property type="protein sequence ID" value="PNR40753.1"/>
    <property type="molecule type" value="Genomic_DNA"/>
</dbReference>
<sequence>MKNEVMQNKGQRRTPRSHLCTYCTLPTTATCPCPLRETSSSLTHPLPTTPLQLQRRAIAVASLAAPHLHQEHILSGACYPHDAPIPPFFSLSFPGNARDSLPRARGPDTTNAALGDADGLGGGGWEGEVEDVGLTRGVWGGKKSLGIAPPRNCQSSSEPWRHHGAQDVRCVFHGSTEHSVAASEEDEAVGALPADYACHCYGCLGYDSDDFRVLPSHYRF</sequence>
<reference evidence="1 3" key="2">
    <citation type="journal article" date="2018" name="Plant J.">
        <title>The Physcomitrella patens chromosome-scale assembly reveals moss genome structure and evolution.</title>
        <authorList>
            <person name="Lang D."/>
            <person name="Ullrich K.K."/>
            <person name="Murat F."/>
            <person name="Fuchs J."/>
            <person name="Jenkins J."/>
            <person name="Haas F.B."/>
            <person name="Piednoel M."/>
            <person name="Gundlach H."/>
            <person name="Van Bel M."/>
            <person name="Meyberg R."/>
            <person name="Vives C."/>
            <person name="Morata J."/>
            <person name="Symeonidi A."/>
            <person name="Hiss M."/>
            <person name="Muchero W."/>
            <person name="Kamisugi Y."/>
            <person name="Saleh O."/>
            <person name="Blanc G."/>
            <person name="Decker E.L."/>
            <person name="van Gessel N."/>
            <person name="Grimwood J."/>
            <person name="Hayes R.D."/>
            <person name="Graham S.W."/>
            <person name="Gunter L.E."/>
            <person name="McDaniel S.F."/>
            <person name="Hoernstein S.N.W."/>
            <person name="Larsson A."/>
            <person name="Li F.W."/>
            <person name="Perroud P.F."/>
            <person name="Phillips J."/>
            <person name="Ranjan P."/>
            <person name="Rokshar D.S."/>
            <person name="Rothfels C.J."/>
            <person name="Schneider L."/>
            <person name="Shu S."/>
            <person name="Stevenson D.W."/>
            <person name="Thummler F."/>
            <person name="Tillich M."/>
            <person name="Villarreal Aguilar J.C."/>
            <person name="Widiez T."/>
            <person name="Wong G.K."/>
            <person name="Wymore A."/>
            <person name="Zhang Y."/>
            <person name="Zimmer A.D."/>
            <person name="Quatrano R.S."/>
            <person name="Mayer K.F.X."/>
            <person name="Goodstein D."/>
            <person name="Casacuberta J.M."/>
            <person name="Vandepoele K."/>
            <person name="Reski R."/>
            <person name="Cuming A.C."/>
            <person name="Tuskan G.A."/>
            <person name="Maumus F."/>
            <person name="Salse J."/>
            <person name="Schmutz J."/>
            <person name="Rensing S.A."/>
        </authorList>
    </citation>
    <scope>NUCLEOTIDE SEQUENCE [LARGE SCALE GENOMIC DNA]</scope>
    <source>
        <strain evidence="2 3">cv. Gransden 2004</strain>
    </source>
</reference>
<gene>
    <name evidence="2" type="primary">LOC112291051</name>
    <name evidence="1" type="ORF">PHYPA_018156</name>
</gene>
<dbReference type="Proteomes" id="UP000006727">
    <property type="component" value="Chromosome 14"/>
</dbReference>
<evidence type="ECO:0000313" key="3">
    <source>
        <dbReference type="Proteomes" id="UP000006727"/>
    </source>
</evidence>
<protein>
    <submittedName>
        <fullName evidence="1 2">Uncharacterized protein</fullName>
    </submittedName>
</protein>
<dbReference type="EnsemblPlants" id="Pp3c14_7400V3.1">
    <property type="protein sequence ID" value="Pp3c14_7400V3.1"/>
    <property type="gene ID" value="Pp3c14_7400"/>
</dbReference>
<dbReference type="Gramene" id="Pp3c14_7400V3.1">
    <property type="protein sequence ID" value="Pp3c14_7400V3.1"/>
    <property type="gene ID" value="Pp3c14_7400"/>
</dbReference>
<dbReference type="EnsemblPlants" id="Pp3c14_7400V3.2">
    <property type="protein sequence ID" value="Pp3c14_7400V3.2"/>
    <property type="gene ID" value="Pp3c14_7400"/>
</dbReference>
<name>A0A2K1JGR5_PHYPA</name>
<dbReference type="PaxDb" id="3218-PP1S79_270V6.1"/>
<evidence type="ECO:0000313" key="2">
    <source>
        <dbReference type="EnsemblPlants" id="Pp3c14_7400V3.1"/>
    </source>
</evidence>
<dbReference type="GeneID" id="112291051"/>